<feature type="region of interest" description="Disordered" evidence="1">
    <location>
        <begin position="1"/>
        <end position="54"/>
    </location>
</feature>
<keyword evidence="3" id="KW-1185">Reference proteome</keyword>
<protein>
    <submittedName>
        <fullName evidence="2">Uncharacterized protein</fullName>
    </submittedName>
</protein>
<dbReference type="Proteomes" id="UP000595197">
    <property type="component" value="Plasmid pTT6-1"/>
</dbReference>
<organism evidence="2 3">
    <name type="scientific">Skermanella cutis</name>
    <dbReference type="NCBI Taxonomy" id="2775420"/>
    <lineage>
        <taxon>Bacteria</taxon>
        <taxon>Pseudomonadati</taxon>
        <taxon>Pseudomonadota</taxon>
        <taxon>Alphaproteobacteria</taxon>
        <taxon>Rhodospirillales</taxon>
        <taxon>Azospirillaceae</taxon>
        <taxon>Skermanella</taxon>
    </lineage>
</organism>
<feature type="region of interest" description="Disordered" evidence="1">
    <location>
        <begin position="66"/>
        <end position="116"/>
    </location>
</feature>
<proteinExistence type="predicted"/>
<name>A0ABX7BER6_9PROT</name>
<evidence type="ECO:0000313" key="2">
    <source>
        <dbReference type="EMBL" id="QQP92905.1"/>
    </source>
</evidence>
<accession>A0ABX7BER6</accession>
<evidence type="ECO:0000256" key="1">
    <source>
        <dbReference type="SAM" id="MobiDB-lite"/>
    </source>
</evidence>
<dbReference type="RefSeq" id="WP_201082169.1">
    <property type="nucleotide sequence ID" value="NZ_CP067421.1"/>
</dbReference>
<keyword evidence="2" id="KW-0614">Plasmid</keyword>
<reference evidence="2" key="1">
    <citation type="submission" date="2021-02" db="EMBL/GenBank/DDBJ databases">
        <title>Skermanella TT6 skin isolate.</title>
        <authorList>
            <person name="Lee K."/>
            <person name="Ganzorig M."/>
        </authorList>
    </citation>
    <scope>NUCLEOTIDE SEQUENCE</scope>
    <source>
        <strain evidence="2">TT6</strain>
    </source>
</reference>
<dbReference type="EMBL" id="CP067421">
    <property type="protein sequence ID" value="QQP92905.1"/>
    <property type="molecule type" value="Genomic_DNA"/>
</dbReference>
<geneLocation type="plasmid" evidence="2 3">
    <name>pTT6-1</name>
</geneLocation>
<evidence type="ECO:0000313" key="3">
    <source>
        <dbReference type="Proteomes" id="UP000595197"/>
    </source>
</evidence>
<gene>
    <name evidence="2" type="ORF">IGS68_31190</name>
</gene>
<feature type="compositionally biased region" description="Basic and acidic residues" evidence="1">
    <location>
        <begin position="17"/>
        <end position="30"/>
    </location>
</feature>
<sequence length="116" mass="12468">METVPSKFTVGSIGTPRRGEARRRQADRRGACAGATVDRRTTGGANLEEGRNARNGQYCRVFPQTIDVDGRPEQGTGRARQRQDGSWQIVGWPPAGSDGSGGGDRRRRATPSGRDG</sequence>